<dbReference type="PANTHER" id="PTHR30204:SF97">
    <property type="entry name" value="MERR FAMILY REGULATORY PROTEIN"/>
    <property type="match status" value="1"/>
</dbReference>
<dbReference type="GO" id="GO:0003677">
    <property type="term" value="F:DNA binding"/>
    <property type="evidence" value="ECO:0007669"/>
    <property type="project" value="UniProtKB-KW"/>
</dbReference>
<keyword evidence="6" id="KW-1185">Reference proteome</keyword>
<keyword evidence="1" id="KW-0238">DNA-binding</keyword>
<evidence type="ECO:0000259" key="4">
    <source>
        <dbReference type="PROSITE" id="PS50937"/>
    </source>
</evidence>
<dbReference type="InterPro" id="IPR009061">
    <property type="entry name" value="DNA-bd_dom_put_sf"/>
</dbReference>
<dbReference type="Pfam" id="PF13411">
    <property type="entry name" value="MerR_1"/>
    <property type="match status" value="1"/>
</dbReference>
<dbReference type="EMBL" id="AP014879">
    <property type="protein sequence ID" value="BAV34450.1"/>
    <property type="molecule type" value="Genomic_DNA"/>
</dbReference>
<dbReference type="InterPro" id="IPR000551">
    <property type="entry name" value="MerR-type_HTH_dom"/>
</dbReference>
<feature type="domain" description="HTH merR-type" evidence="4">
    <location>
        <begin position="1"/>
        <end position="68"/>
    </location>
</feature>
<dbReference type="InParanoid" id="A0A1B4XI16"/>
<evidence type="ECO:0000256" key="1">
    <source>
        <dbReference type="ARBA" id="ARBA00023125"/>
    </source>
</evidence>
<keyword evidence="2" id="KW-0175">Coiled coil</keyword>
<dbReference type="RefSeq" id="WP_096361191.1">
    <property type="nucleotide sequence ID" value="NZ_AP014879.1"/>
</dbReference>
<organism evidence="5 6">
    <name type="scientific">Sulfuricaulis limicola</name>
    <dbReference type="NCBI Taxonomy" id="1620215"/>
    <lineage>
        <taxon>Bacteria</taxon>
        <taxon>Pseudomonadati</taxon>
        <taxon>Pseudomonadota</taxon>
        <taxon>Gammaproteobacteria</taxon>
        <taxon>Acidiferrobacterales</taxon>
        <taxon>Acidiferrobacteraceae</taxon>
        <taxon>Sulfuricaulis</taxon>
    </lineage>
</organism>
<reference evidence="5 6" key="1">
    <citation type="submission" date="2015-05" db="EMBL/GenBank/DDBJ databases">
        <title>Complete genome sequence of a sulfur-oxidizing gammaproteobacterium strain HA5.</title>
        <authorList>
            <person name="Miura A."/>
            <person name="Kojima H."/>
            <person name="Fukui M."/>
        </authorList>
    </citation>
    <scope>NUCLEOTIDE SEQUENCE [LARGE SCALE GENOMIC DNA]</scope>
    <source>
        <strain evidence="5 6">HA5</strain>
    </source>
</reference>
<dbReference type="SMART" id="SM00422">
    <property type="entry name" value="HTH_MERR"/>
    <property type="match status" value="1"/>
</dbReference>
<name>A0A1B4XI16_9GAMM</name>
<feature type="compositionally biased region" description="Basic and acidic residues" evidence="3">
    <location>
        <begin position="139"/>
        <end position="155"/>
    </location>
</feature>
<protein>
    <submittedName>
        <fullName evidence="5">MerR family transcriptional regulator</fullName>
    </submittedName>
</protein>
<dbReference type="SUPFAM" id="SSF46955">
    <property type="entry name" value="Putative DNA-binding domain"/>
    <property type="match status" value="1"/>
</dbReference>
<dbReference type="FunCoup" id="A0A1B4XI16">
    <property type="interactions" value="36"/>
</dbReference>
<dbReference type="Gene3D" id="1.10.1660.10">
    <property type="match status" value="1"/>
</dbReference>
<evidence type="ECO:0000256" key="2">
    <source>
        <dbReference type="SAM" id="Coils"/>
    </source>
</evidence>
<accession>A0A1B4XI16</accession>
<feature type="region of interest" description="Disordered" evidence="3">
    <location>
        <begin position="127"/>
        <end position="163"/>
    </location>
</feature>
<dbReference type="Proteomes" id="UP000243180">
    <property type="component" value="Chromosome"/>
</dbReference>
<dbReference type="CDD" id="cd04781">
    <property type="entry name" value="HTH_MerR-like_sg6"/>
    <property type="match status" value="1"/>
</dbReference>
<proteinExistence type="predicted"/>
<evidence type="ECO:0000313" key="6">
    <source>
        <dbReference type="Proteomes" id="UP000243180"/>
    </source>
</evidence>
<dbReference type="PRINTS" id="PR00040">
    <property type="entry name" value="HTHMERR"/>
</dbReference>
<sequence length="163" mass="18132">MDITEVAKRSGVPASTLRFYEEKGLIVSVGRRGLRRLFDPRVLERLALIALGRTAGFSLDEIARMFAPDGRPRIDRRALASKAEELDRTIQKLSAVRDGLQHAAVCPAPSHMECPTFRRLLRGAASGAIGAPGNKLASGRREPEYSKSAKPENRPRFRRRNKK</sequence>
<dbReference type="AlphaFoldDB" id="A0A1B4XI16"/>
<evidence type="ECO:0000256" key="3">
    <source>
        <dbReference type="SAM" id="MobiDB-lite"/>
    </source>
</evidence>
<dbReference type="GO" id="GO:0003700">
    <property type="term" value="F:DNA-binding transcription factor activity"/>
    <property type="evidence" value="ECO:0007669"/>
    <property type="project" value="InterPro"/>
</dbReference>
<gene>
    <name evidence="5" type="ORF">SCL_2161</name>
</gene>
<dbReference type="PANTHER" id="PTHR30204">
    <property type="entry name" value="REDOX-CYCLING DRUG-SENSING TRANSCRIPTIONAL ACTIVATOR SOXR"/>
    <property type="match status" value="1"/>
</dbReference>
<dbReference type="KEGG" id="slim:SCL_2161"/>
<feature type="coiled-coil region" evidence="2">
    <location>
        <begin position="76"/>
        <end position="103"/>
    </location>
</feature>
<dbReference type="OrthoDB" id="9802039at2"/>
<dbReference type="InterPro" id="IPR047057">
    <property type="entry name" value="MerR_fam"/>
</dbReference>
<evidence type="ECO:0000313" key="5">
    <source>
        <dbReference type="EMBL" id="BAV34450.1"/>
    </source>
</evidence>
<dbReference type="PROSITE" id="PS50937">
    <property type="entry name" value="HTH_MERR_2"/>
    <property type="match status" value="1"/>
</dbReference>